<dbReference type="AlphaFoldDB" id="A0A6J4TPP5"/>
<feature type="compositionally biased region" description="Low complexity" evidence="1">
    <location>
        <begin position="37"/>
        <end position="47"/>
    </location>
</feature>
<feature type="region of interest" description="Disordered" evidence="1">
    <location>
        <begin position="1"/>
        <end position="86"/>
    </location>
</feature>
<organism evidence="2">
    <name type="scientific">uncultured Solirubrobacteraceae bacterium</name>
    <dbReference type="NCBI Taxonomy" id="1162706"/>
    <lineage>
        <taxon>Bacteria</taxon>
        <taxon>Bacillati</taxon>
        <taxon>Actinomycetota</taxon>
        <taxon>Thermoleophilia</taxon>
        <taxon>Solirubrobacterales</taxon>
        <taxon>Solirubrobacteraceae</taxon>
        <taxon>environmental samples</taxon>
    </lineage>
</organism>
<reference evidence="2" key="1">
    <citation type="submission" date="2020-02" db="EMBL/GenBank/DDBJ databases">
        <authorList>
            <person name="Meier V. D."/>
        </authorList>
    </citation>
    <scope>NUCLEOTIDE SEQUENCE</scope>
    <source>
        <strain evidence="2">AVDCRST_MAG30</strain>
    </source>
</reference>
<feature type="non-terminal residue" evidence="2">
    <location>
        <position position="86"/>
    </location>
</feature>
<feature type="non-terminal residue" evidence="2">
    <location>
        <position position="1"/>
    </location>
</feature>
<protein>
    <submittedName>
        <fullName evidence="2">Uncharacterized protein</fullName>
    </submittedName>
</protein>
<dbReference type="EMBL" id="CADCVS010000474">
    <property type="protein sequence ID" value="CAA9528899.1"/>
    <property type="molecule type" value="Genomic_DNA"/>
</dbReference>
<gene>
    <name evidence="2" type="ORF">AVDCRST_MAG30-3611</name>
</gene>
<evidence type="ECO:0000313" key="2">
    <source>
        <dbReference type="EMBL" id="CAA9528899.1"/>
    </source>
</evidence>
<sequence length="86" mass="9386">GQEPRLHGQGRQDLRGAARRRREQAEGGADRQRQGGRRQPVEQGRQVLEIRGQDEGRAHGQGQAGRHPGPLEDGQGRAGGRPAQQL</sequence>
<feature type="compositionally biased region" description="Basic and acidic residues" evidence="1">
    <location>
        <begin position="23"/>
        <end position="33"/>
    </location>
</feature>
<evidence type="ECO:0000256" key="1">
    <source>
        <dbReference type="SAM" id="MobiDB-lite"/>
    </source>
</evidence>
<accession>A0A6J4TPP5</accession>
<name>A0A6J4TPP5_9ACTN</name>
<feature type="compositionally biased region" description="Basic and acidic residues" evidence="1">
    <location>
        <begin position="1"/>
        <end position="16"/>
    </location>
</feature>
<proteinExistence type="predicted"/>